<protein>
    <submittedName>
        <fullName evidence="2">Uncharacterized protein</fullName>
    </submittedName>
</protein>
<comment type="caution">
    <text evidence="2">The sequence shown here is derived from an EMBL/GenBank/DDBJ whole genome shotgun (WGS) entry which is preliminary data.</text>
</comment>
<evidence type="ECO:0000313" key="3">
    <source>
        <dbReference type="Proteomes" id="UP000305836"/>
    </source>
</evidence>
<reference evidence="2 3" key="1">
    <citation type="submission" date="2019-04" db="EMBL/GenBank/DDBJ databases">
        <title>Kribbella sp. NEAU-THZ 27 nov., a novel actinomycete isolated from soil.</title>
        <authorList>
            <person name="Duan L."/>
        </authorList>
    </citation>
    <scope>NUCLEOTIDE SEQUENCE [LARGE SCALE GENOMIC DNA]</scope>
    <source>
        <strain evidence="3">NEAU-THZ27</strain>
    </source>
</reference>
<dbReference type="EMBL" id="SZPZ01000001">
    <property type="protein sequence ID" value="TKK82639.1"/>
    <property type="molecule type" value="Genomic_DNA"/>
</dbReference>
<sequence length="100" mass="9767">MPTTSGSGLTVITLNKILGAAGVVLLLVGGLLGFRSVSASGTRCGSAFQPAGGITPMACDNALNGASTLVTVVMSAGVLCLIAAVAVKVVRDRTHAKVAA</sequence>
<organism evidence="2 3">
    <name type="scientific">Kribbella jiaozuonensis</name>
    <dbReference type="NCBI Taxonomy" id="2575441"/>
    <lineage>
        <taxon>Bacteria</taxon>
        <taxon>Bacillati</taxon>
        <taxon>Actinomycetota</taxon>
        <taxon>Actinomycetes</taxon>
        <taxon>Propionibacteriales</taxon>
        <taxon>Kribbellaceae</taxon>
        <taxon>Kribbella</taxon>
    </lineage>
</organism>
<evidence type="ECO:0000256" key="1">
    <source>
        <dbReference type="SAM" id="Phobius"/>
    </source>
</evidence>
<keyword evidence="3" id="KW-1185">Reference proteome</keyword>
<name>A0A4U3M3G1_9ACTN</name>
<dbReference type="AlphaFoldDB" id="A0A4U3M3G1"/>
<feature type="transmembrane region" description="Helical" evidence="1">
    <location>
        <begin position="12"/>
        <end position="34"/>
    </location>
</feature>
<dbReference type="Proteomes" id="UP000305836">
    <property type="component" value="Unassembled WGS sequence"/>
</dbReference>
<evidence type="ECO:0000313" key="2">
    <source>
        <dbReference type="EMBL" id="TKK82639.1"/>
    </source>
</evidence>
<proteinExistence type="predicted"/>
<dbReference type="RefSeq" id="WP_137253330.1">
    <property type="nucleotide sequence ID" value="NZ_JBHSPQ010000001.1"/>
</dbReference>
<keyword evidence="1" id="KW-1133">Transmembrane helix</keyword>
<feature type="transmembrane region" description="Helical" evidence="1">
    <location>
        <begin position="66"/>
        <end position="87"/>
    </location>
</feature>
<keyword evidence="1" id="KW-0472">Membrane</keyword>
<keyword evidence="1" id="KW-0812">Transmembrane</keyword>
<dbReference type="OrthoDB" id="3830333at2"/>
<accession>A0A4U3M3G1</accession>
<gene>
    <name evidence="2" type="ORF">FDA38_07660</name>
</gene>